<feature type="domain" description="Ig-like" evidence="1">
    <location>
        <begin position="87"/>
        <end position="199"/>
    </location>
</feature>
<reference evidence="2 3" key="1">
    <citation type="journal article" date="2018" name="Gigascience">
        <title>Genomes of trombidid mites reveal novel predicted allergens and laterally-transferred genes associated with secondary metabolism.</title>
        <authorList>
            <person name="Dong X."/>
            <person name="Chaisiri K."/>
            <person name="Xia D."/>
            <person name="Armstrong S.D."/>
            <person name="Fang Y."/>
            <person name="Donnelly M.J."/>
            <person name="Kadowaki T."/>
            <person name="McGarry J.W."/>
            <person name="Darby A.C."/>
            <person name="Makepeace B.L."/>
        </authorList>
    </citation>
    <scope>NUCLEOTIDE SEQUENCE [LARGE SCALE GENOMIC DNA]</scope>
    <source>
        <strain evidence="2">UoL-UT</strain>
    </source>
</reference>
<name>A0A443SW19_9ACAR</name>
<dbReference type="InterPro" id="IPR007110">
    <property type="entry name" value="Ig-like_dom"/>
</dbReference>
<dbReference type="SUPFAM" id="SSF48726">
    <property type="entry name" value="Immunoglobulin"/>
    <property type="match status" value="2"/>
</dbReference>
<dbReference type="STRING" id="299467.A0A443SW19"/>
<dbReference type="PROSITE" id="PS50835">
    <property type="entry name" value="IG_LIKE"/>
    <property type="match status" value="1"/>
</dbReference>
<dbReference type="InterPro" id="IPR003598">
    <property type="entry name" value="Ig_sub2"/>
</dbReference>
<dbReference type="InterPro" id="IPR003599">
    <property type="entry name" value="Ig_sub"/>
</dbReference>
<dbReference type="InterPro" id="IPR013783">
    <property type="entry name" value="Ig-like_fold"/>
</dbReference>
<dbReference type="AlphaFoldDB" id="A0A443SW19"/>
<proteinExistence type="predicted"/>
<dbReference type="SMART" id="SM00409">
    <property type="entry name" value="IG"/>
    <property type="match status" value="1"/>
</dbReference>
<dbReference type="Proteomes" id="UP000288716">
    <property type="component" value="Unassembled WGS sequence"/>
</dbReference>
<dbReference type="PANTHER" id="PTHR23278">
    <property type="entry name" value="SIDESTEP PROTEIN"/>
    <property type="match status" value="1"/>
</dbReference>
<protein>
    <submittedName>
        <fullName evidence="2">Hemicentin-1-like protein</fullName>
    </submittedName>
</protein>
<dbReference type="PANTHER" id="PTHR23278:SF19">
    <property type="entry name" value="OBSCURIN"/>
    <property type="match status" value="1"/>
</dbReference>
<accession>A0A443SW19</accession>
<evidence type="ECO:0000259" key="1">
    <source>
        <dbReference type="PROSITE" id="PS50835"/>
    </source>
</evidence>
<dbReference type="VEuPathDB" id="VectorBase:LDEU000326"/>
<dbReference type="Pfam" id="PF13927">
    <property type="entry name" value="Ig_3"/>
    <property type="match status" value="1"/>
</dbReference>
<dbReference type="SMART" id="SM00408">
    <property type="entry name" value="IGc2"/>
    <property type="match status" value="1"/>
</dbReference>
<comment type="caution">
    <text evidence="2">The sequence shown here is derived from an EMBL/GenBank/DDBJ whole genome shotgun (WGS) entry which is preliminary data.</text>
</comment>
<keyword evidence="3" id="KW-1185">Reference proteome</keyword>
<dbReference type="InterPro" id="IPR036179">
    <property type="entry name" value="Ig-like_dom_sf"/>
</dbReference>
<dbReference type="Gene3D" id="2.60.40.10">
    <property type="entry name" value="Immunoglobulins"/>
    <property type="match status" value="2"/>
</dbReference>
<sequence length="220" mass="25573">MKGKICVHVYISDCETKNLRFACFCITRHVSRKGETISENGNKTTSILTYLPEIEDNGVQIVCRAENIRLKESHLDDHIYLDVYYAPIVKLLLRTENNIEFVKENDRIHFDCRVNAKPNVTEYIWSRNGHLLTNDLHKVQSMQYLPLFTLNPFVRSIVGIEINNSKLYIHSMQREQSGNYQCSTRNIIGKGESEPYHLKSYCKYSLNEFAICITHHSSKP</sequence>
<dbReference type="EMBL" id="NCKV01000082">
    <property type="protein sequence ID" value="RWS31715.1"/>
    <property type="molecule type" value="Genomic_DNA"/>
</dbReference>
<evidence type="ECO:0000313" key="3">
    <source>
        <dbReference type="Proteomes" id="UP000288716"/>
    </source>
</evidence>
<gene>
    <name evidence="2" type="ORF">B4U80_02359</name>
</gene>
<organism evidence="2 3">
    <name type="scientific">Leptotrombidium deliense</name>
    <dbReference type="NCBI Taxonomy" id="299467"/>
    <lineage>
        <taxon>Eukaryota</taxon>
        <taxon>Metazoa</taxon>
        <taxon>Ecdysozoa</taxon>
        <taxon>Arthropoda</taxon>
        <taxon>Chelicerata</taxon>
        <taxon>Arachnida</taxon>
        <taxon>Acari</taxon>
        <taxon>Acariformes</taxon>
        <taxon>Trombidiformes</taxon>
        <taxon>Prostigmata</taxon>
        <taxon>Anystina</taxon>
        <taxon>Parasitengona</taxon>
        <taxon>Trombiculoidea</taxon>
        <taxon>Trombiculidae</taxon>
        <taxon>Leptotrombidium</taxon>
    </lineage>
</organism>
<dbReference type="OrthoDB" id="6431884at2759"/>
<evidence type="ECO:0000313" key="2">
    <source>
        <dbReference type="EMBL" id="RWS31715.1"/>
    </source>
</evidence>